<keyword evidence="11" id="KW-1185">Reference proteome</keyword>
<feature type="region of interest" description="Disordered" evidence="8">
    <location>
        <begin position="1"/>
        <end position="35"/>
    </location>
</feature>
<reference evidence="10 11" key="1">
    <citation type="journal article" date="2018" name="Mol. Biol. Evol.">
        <title>Analysis of the draft genome of the red seaweed Gracilariopsis chorda provides insights into genome size evolution in Rhodophyta.</title>
        <authorList>
            <person name="Lee J."/>
            <person name="Yang E.C."/>
            <person name="Graf L."/>
            <person name="Yang J.H."/>
            <person name="Qiu H."/>
            <person name="Zel Zion U."/>
            <person name="Chan C.X."/>
            <person name="Stephens T.G."/>
            <person name="Weber A.P.M."/>
            <person name="Boo G.H."/>
            <person name="Boo S.M."/>
            <person name="Kim K.M."/>
            <person name="Shin Y."/>
            <person name="Jung M."/>
            <person name="Lee S.J."/>
            <person name="Yim H.S."/>
            <person name="Lee J.H."/>
            <person name="Bhattacharya D."/>
            <person name="Yoon H.S."/>
        </authorList>
    </citation>
    <scope>NUCLEOTIDE SEQUENCE [LARGE SCALE GENOMIC DNA]</scope>
    <source>
        <strain evidence="10 11">SKKU-2015</strain>
        <tissue evidence="10">Whole body</tissue>
    </source>
</reference>
<dbReference type="SMART" id="SM00220">
    <property type="entry name" value="S_TKc"/>
    <property type="match status" value="1"/>
</dbReference>
<dbReference type="CDD" id="cd06606">
    <property type="entry name" value="STKc_MAPKKK"/>
    <property type="match status" value="1"/>
</dbReference>
<evidence type="ECO:0000259" key="9">
    <source>
        <dbReference type="PROSITE" id="PS50011"/>
    </source>
</evidence>
<feature type="compositionally biased region" description="Basic and acidic residues" evidence="8">
    <location>
        <begin position="530"/>
        <end position="559"/>
    </location>
</feature>
<dbReference type="AlphaFoldDB" id="A0A2V3IM42"/>
<dbReference type="InterPro" id="IPR011009">
    <property type="entry name" value="Kinase-like_dom_sf"/>
</dbReference>
<gene>
    <name evidence="10" type="ORF">BWQ96_07083</name>
</gene>
<dbReference type="Gene3D" id="1.10.510.10">
    <property type="entry name" value="Transferase(Phosphotransferase) domain 1"/>
    <property type="match status" value="1"/>
</dbReference>
<dbReference type="PANTHER" id="PTHR11584">
    <property type="entry name" value="SERINE/THREONINE PROTEIN KINASE"/>
    <property type="match status" value="1"/>
</dbReference>
<keyword evidence="4" id="KW-0418">Kinase</keyword>
<feature type="domain" description="Protein kinase" evidence="9">
    <location>
        <begin position="623"/>
        <end position="884"/>
    </location>
</feature>
<dbReference type="InterPro" id="IPR011989">
    <property type="entry name" value="ARM-like"/>
</dbReference>
<dbReference type="PROSITE" id="PS50011">
    <property type="entry name" value="PROTEIN_KINASE_DOM"/>
    <property type="match status" value="1"/>
</dbReference>
<dbReference type="OrthoDB" id="8693905at2759"/>
<keyword evidence="2" id="KW-0808">Transferase</keyword>
<sequence length="902" mass="99631">MSSKRHRHGKENDASNLPVPYPRKPPSTNPAHHIRGNARAQYLGQLTLRLRNYLQLAEQKKHALLLLEGRYAEFNQTLEKAKNTGSVPLLRLVATLLARLSVEPKCAAKLTDVAYLPLISAALEVPISDNAQKKNDRLAHDTARLAARAVRNIAAFSPKNAAVIARSSNIIKILINTLQKCTSGVVTDEVIESTAALANFARCGLQFQAYIRKHSALTALAKAAAFQSNPALNFHACRALAEFSLDTRWSVLLIAHGCVKIMLAIIVQQTDYELISEATRFLGNLATAKVGREAVITAQGVEMIVARVVASSHHHTKPEEKHLMIDLIRTTSNLCVDSKDAAGRVIKRGGVLAFIEGYTDQDEQLRTEAFRGLLIVAQGGHGFRASVLREIGVKIRQDASLGRCVAHLYDLSRRIRVEATAERKDDFPQTIAELGNRSKHYLFQAGPLASENESTPNSVPDLKSPPDGAFRQSARILSVQRPVHHRERLARDRKDRPAVHGSSCKRHESHNRSRSPRRHRKTTSSPSDPRQQHQEARNVSDPTPRRRNSEPGDVDDIPRCKVVHNHDKSHGSSNWVAAVWSAVCSAVTRPPNGSPVPAKGSSTGAKLVSASRSDDEDSDDDVYEMGVALGRGGFATVFLAKNLRTGDLVAVKRFHPINSSTAAAKKKAELMARRAMKEQRIWDGLSHKNVVSYRGCFFGETGELNLVAEYIPGWSLADHLSQVGKFPEHMVACITQQIVDGLDYLHKCGVTHRDVKPANILVNPNGVIKITDFGVSSAVDVPTMTGNTLVGTPWYIAPEMIEGRPYGKSVDIWSLGCTVLELSSGRRPYHNLRAHVAMFRMTRDRMPPIPKNLSPKLRDFLKTCWVWDPAQRPSPANLRRHPFLAAVTRPEAIKLKNMARKT</sequence>
<dbReference type="GO" id="GO:0005524">
    <property type="term" value="F:ATP binding"/>
    <property type="evidence" value="ECO:0007669"/>
    <property type="project" value="UniProtKB-UniRule"/>
</dbReference>
<feature type="region of interest" description="Disordered" evidence="8">
    <location>
        <begin position="449"/>
        <end position="559"/>
    </location>
</feature>
<proteinExistence type="predicted"/>
<dbReference type="PANTHER" id="PTHR11584:SF369">
    <property type="entry name" value="MITOGEN-ACTIVATED PROTEIN KINASE KINASE KINASE 19-RELATED"/>
    <property type="match status" value="1"/>
</dbReference>
<name>A0A2V3IM42_9FLOR</name>
<dbReference type="InterPro" id="IPR016024">
    <property type="entry name" value="ARM-type_fold"/>
</dbReference>
<feature type="region of interest" description="Disordered" evidence="8">
    <location>
        <begin position="590"/>
        <end position="619"/>
    </location>
</feature>
<feature type="compositionally biased region" description="Basic and acidic residues" evidence="8">
    <location>
        <begin position="489"/>
        <end position="498"/>
    </location>
</feature>
<organism evidence="10 11">
    <name type="scientific">Gracilariopsis chorda</name>
    <dbReference type="NCBI Taxonomy" id="448386"/>
    <lineage>
        <taxon>Eukaryota</taxon>
        <taxon>Rhodophyta</taxon>
        <taxon>Florideophyceae</taxon>
        <taxon>Rhodymeniophycidae</taxon>
        <taxon>Gracilariales</taxon>
        <taxon>Gracilariaceae</taxon>
        <taxon>Gracilariopsis</taxon>
    </lineage>
</organism>
<dbReference type="SUPFAM" id="SSF48371">
    <property type="entry name" value="ARM repeat"/>
    <property type="match status" value="1"/>
</dbReference>
<evidence type="ECO:0000256" key="7">
    <source>
        <dbReference type="PROSITE-ProRule" id="PRU10141"/>
    </source>
</evidence>
<feature type="binding site" evidence="7">
    <location>
        <position position="652"/>
    </location>
    <ligand>
        <name>ATP</name>
        <dbReference type="ChEBI" id="CHEBI:30616"/>
    </ligand>
</feature>
<dbReference type="EMBL" id="NBIV01000135">
    <property type="protein sequence ID" value="PXF43139.1"/>
    <property type="molecule type" value="Genomic_DNA"/>
</dbReference>
<dbReference type="Pfam" id="PF00069">
    <property type="entry name" value="Pkinase"/>
    <property type="match status" value="1"/>
</dbReference>
<dbReference type="Proteomes" id="UP000247409">
    <property type="component" value="Unassembled WGS sequence"/>
</dbReference>
<evidence type="ECO:0000256" key="1">
    <source>
        <dbReference type="ARBA" id="ARBA00022527"/>
    </source>
</evidence>
<dbReference type="PROSITE" id="PS50176">
    <property type="entry name" value="ARM_REPEAT"/>
    <property type="match status" value="1"/>
</dbReference>
<dbReference type="PROSITE" id="PS00107">
    <property type="entry name" value="PROTEIN_KINASE_ATP"/>
    <property type="match status" value="1"/>
</dbReference>
<dbReference type="InterPro" id="IPR017441">
    <property type="entry name" value="Protein_kinase_ATP_BS"/>
</dbReference>
<protein>
    <submittedName>
        <fullName evidence="10">Cytokinesis protein sepH</fullName>
    </submittedName>
</protein>
<evidence type="ECO:0000313" key="11">
    <source>
        <dbReference type="Proteomes" id="UP000247409"/>
    </source>
</evidence>
<evidence type="ECO:0000256" key="6">
    <source>
        <dbReference type="PROSITE-ProRule" id="PRU00259"/>
    </source>
</evidence>
<evidence type="ECO:0000256" key="8">
    <source>
        <dbReference type="SAM" id="MobiDB-lite"/>
    </source>
</evidence>
<evidence type="ECO:0000256" key="3">
    <source>
        <dbReference type="ARBA" id="ARBA00022741"/>
    </source>
</evidence>
<dbReference type="InterPro" id="IPR000225">
    <property type="entry name" value="Armadillo"/>
</dbReference>
<evidence type="ECO:0000313" key="10">
    <source>
        <dbReference type="EMBL" id="PXF43139.1"/>
    </source>
</evidence>
<feature type="repeat" description="ARM" evidence="6">
    <location>
        <begin position="257"/>
        <end position="300"/>
    </location>
</feature>
<dbReference type="STRING" id="448386.A0A2V3IM42"/>
<dbReference type="GO" id="GO:0004674">
    <property type="term" value="F:protein serine/threonine kinase activity"/>
    <property type="evidence" value="ECO:0007669"/>
    <property type="project" value="UniProtKB-KW"/>
</dbReference>
<evidence type="ECO:0000256" key="2">
    <source>
        <dbReference type="ARBA" id="ARBA00022679"/>
    </source>
</evidence>
<accession>A0A2V3IM42</accession>
<keyword evidence="3 7" id="KW-0547">Nucleotide-binding</keyword>
<dbReference type="InterPro" id="IPR000719">
    <property type="entry name" value="Prot_kinase_dom"/>
</dbReference>
<evidence type="ECO:0000256" key="4">
    <source>
        <dbReference type="ARBA" id="ARBA00022777"/>
    </source>
</evidence>
<dbReference type="SUPFAM" id="SSF56112">
    <property type="entry name" value="Protein kinase-like (PK-like)"/>
    <property type="match status" value="1"/>
</dbReference>
<feature type="compositionally biased region" description="Basic residues" evidence="8">
    <location>
        <begin position="503"/>
        <end position="522"/>
    </location>
</feature>
<dbReference type="Gene3D" id="1.25.10.10">
    <property type="entry name" value="Leucine-rich Repeat Variant"/>
    <property type="match status" value="1"/>
</dbReference>
<keyword evidence="5 7" id="KW-0067">ATP-binding</keyword>
<feature type="compositionally biased region" description="Pro residues" evidence="8">
    <location>
        <begin position="19"/>
        <end position="28"/>
    </location>
</feature>
<comment type="caution">
    <text evidence="10">The sequence shown here is derived from an EMBL/GenBank/DDBJ whole genome shotgun (WGS) entry which is preliminary data.</text>
</comment>
<dbReference type="PROSITE" id="PS00108">
    <property type="entry name" value="PROTEIN_KINASE_ST"/>
    <property type="match status" value="1"/>
</dbReference>
<keyword evidence="1" id="KW-0723">Serine/threonine-protein kinase</keyword>
<dbReference type="InterPro" id="IPR008271">
    <property type="entry name" value="Ser/Thr_kinase_AS"/>
</dbReference>
<evidence type="ECO:0000256" key="5">
    <source>
        <dbReference type="ARBA" id="ARBA00022840"/>
    </source>
</evidence>